<dbReference type="SUPFAM" id="SSF53335">
    <property type="entry name" value="S-adenosyl-L-methionine-dependent methyltransferases"/>
    <property type="match status" value="1"/>
</dbReference>
<keyword evidence="10" id="KW-1185">Reference proteome</keyword>
<dbReference type="PROSITE" id="PS51679">
    <property type="entry name" value="SAM_MT_C5"/>
    <property type="match status" value="1"/>
</dbReference>
<dbReference type="GO" id="GO:0003886">
    <property type="term" value="F:DNA (cytosine-5-)-methyltransferase activity"/>
    <property type="evidence" value="ECO:0007669"/>
    <property type="project" value="UniProtKB-EC"/>
</dbReference>
<gene>
    <name evidence="9" type="ORF">Thini_1895</name>
</gene>
<dbReference type="AlphaFoldDB" id="A0A656HBG8"/>
<keyword evidence="3 6" id="KW-0949">S-adenosyl-L-methionine</keyword>
<evidence type="ECO:0000256" key="2">
    <source>
        <dbReference type="ARBA" id="ARBA00022679"/>
    </source>
</evidence>
<keyword evidence="1 6" id="KW-0489">Methyltransferase</keyword>
<protein>
    <recommendedName>
        <fullName evidence="8">Cytosine-specific methyltransferase</fullName>
        <ecNumber evidence="8">2.1.1.37</ecNumber>
    </recommendedName>
</protein>
<dbReference type="CDD" id="cd00315">
    <property type="entry name" value="Cyt_C5_DNA_methylase"/>
    <property type="match status" value="1"/>
</dbReference>
<evidence type="ECO:0000256" key="6">
    <source>
        <dbReference type="PROSITE-ProRule" id="PRU01016"/>
    </source>
</evidence>
<dbReference type="Gene3D" id="3.40.50.150">
    <property type="entry name" value="Vaccinia Virus protein VP39"/>
    <property type="match status" value="1"/>
</dbReference>
<name>A0A656HBG8_THINJ</name>
<dbReference type="EMBL" id="JH651384">
    <property type="protein sequence ID" value="EIJ34471.1"/>
    <property type="molecule type" value="Genomic_DNA"/>
</dbReference>
<evidence type="ECO:0000256" key="5">
    <source>
        <dbReference type="ARBA" id="ARBA00047422"/>
    </source>
</evidence>
<dbReference type="InterPro" id="IPR050750">
    <property type="entry name" value="C5-MTase"/>
</dbReference>
<dbReference type="PANTHER" id="PTHR46098:SF1">
    <property type="entry name" value="TRNA (CYTOSINE(38)-C(5))-METHYLTRANSFERASE"/>
    <property type="match status" value="1"/>
</dbReference>
<evidence type="ECO:0000256" key="1">
    <source>
        <dbReference type="ARBA" id="ARBA00022603"/>
    </source>
</evidence>
<dbReference type="Pfam" id="PF00145">
    <property type="entry name" value="DNA_methylase"/>
    <property type="match status" value="1"/>
</dbReference>
<keyword evidence="4" id="KW-0680">Restriction system</keyword>
<reference evidence="10" key="1">
    <citation type="journal article" date="2011" name="Stand. Genomic Sci.">
        <title>Genome sequence of the filamentous, gliding Thiothrix nivea neotype strain (JP2(T)).</title>
        <authorList>
            <person name="Lapidus A."/>
            <person name="Nolan M."/>
            <person name="Lucas S."/>
            <person name="Glavina Del Rio T."/>
            <person name="Tice H."/>
            <person name="Cheng J.F."/>
            <person name="Tapia R."/>
            <person name="Han C."/>
            <person name="Goodwin L."/>
            <person name="Pitluck S."/>
            <person name="Liolios K."/>
            <person name="Pagani I."/>
            <person name="Ivanova N."/>
            <person name="Huntemann M."/>
            <person name="Mavromatis K."/>
            <person name="Mikhailova N."/>
            <person name="Pati A."/>
            <person name="Chen A."/>
            <person name="Palaniappan K."/>
            <person name="Land M."/>
            <person name="Brambilla E.M."/>
            <person name="Rohde M."/>
            <person name="Abt B."/>
            <person name="Verbarg S."/>
            <person name="Goker M."/>
            <person name="Bristow J."/>
            <person name="Eisen J.A."/>
            <person name="Markowitz V."/>
            <person name="Hugenholtz P."/>
            <person name="Kyrpides N.C."/>
            <person name="Klenk H.P."/>
            <person name="Woyke T."/>
        </authorList>
    </citation>
    <scope>NUCLEOTIDE SEQUENCE [LARGE SCALE GENOMIC DNA]</scope>
    <source>
        <strain evidence="10">ATCC 35100 / DSM 5205 / JP2</strain>
    </source>
</reference>
<keyword evidence="2 6" id="KW-0808">Transferase</keyword>
<dbReference type="InterPro" id="IPR001525">
    <property type="entry name" value="C5_MeTfrase"/>
</dbReference>
<dbReference type="InterPro" id="IPR029063">
    <property type="entry name" value="SAM-dependent_MTases_sf"/>
</dbReference>
<dbReference type="PROSITE" id="PS00095">
    <property type="entry name" value="C5_MTASE_2"/>
    <property type="match status" value="1"/>
</dbReference>
<dbReference type="OrthoDB" id="9813719at2"/>
<evidence type="ECO:0000256" key="3">
    <source>
        <dbReference type="ARBA" id="ARBA00022691"/>
    </source>
</evidence>
<dbReference type="PANTHER" id="PTHR46098">
    <property type="entry name" value="TRNA (CYTOSINE(38)-C(5))-METHYLTRANSFERASE"/>
    <property type="match status" value="1"/>
</dbReference>
<dbReference type="NCBIfam" id="TIGR00675">
    <property type="entry name" value="dcm"/>
    <property type="match status" value="1"/>
</dbReference>
<comment type="similarity">
    <text evidence="6 7">Belongs to the class I-like SAM-binding methyltransferase superfamily. C5-methyltransferase family.</text>
</comment>
<dbReference type="InterPro" id="IPR018117">
    <property type="entry name" value="C5_DNA_meth_AS"/>
</dbReference>
<dbReference type="PROSITE" id="PS00094">
    <property type="entry name" value="C5_MTASE_1"/>
    <property type="match status" value="1"/>
</dbReference>
<evidence type="ECO:0000313" key="9">
    <source>
        <dbReference type="EMBL" id="EIJ34471.1"/>
    </source>
</evidence>
<dbReference type="PRINTS" id="PR00105">
    <property type="entry name" value="C5METTRFRASE"/>
</dbReference>
<evidence type="ECO:0000256" key="7">
    <source>
        <dbReference type="RuleBase" id="RU000416"/>
    </source>
</evidence>
<evidence type="ECO:0000313" key="10">
    <source>
        <dbReference type="Proteomes" id="UP000005317"/>
    </source>
</evidence>
<proteinExistence type="inferred from homology"/>
<dbReference type="Gene3D" id="3.90.120.10">
    <property type="entry name" value="DNA Methylase, subunit A, domain 2"/>
    <property type="match status" value="1"/>
</dbReference>
<dbReference type="InterPro" id="IPR031303">
    <property type="entry name" value="C5_meth_CS"/>
</dbReference>
<organism evidence="9 10">
    <name type="scientific">Thiothrix nivea (strain ATCC 35100 / DSM 5205 / JP2)</name>
    <dbReference type="NCBI Taxonomy" id="870187"/>
    <lineage>
        <taxon>Bacteria</taxon>
        <taxon>Pseudomonadati</taxon>
        <taxon>Pseudomonadota</taxon>
        <taxon>Gammaproteobacteria</taxon>
        <taxon>Thiotrichales</taxon>
        <taxon>Thiotrichaceae</taxon>
        <taxon>Thiothrix</taxon>
    </lineage>
</organism>
<evidence type="ECO:0000256" key="8">
    <source>
        <dbReference type="RuleBase" id="RU000417"/>
    </source>
</evidence>
<dbReference type="GO" id="GO:0009307">
    <property type="term" value="P:DNA restriction-modification system"/>
    <property type="evidence" value="ECO:0007669"/>
    <property type="project" value="UniProtKB-KW"/>
</dbReference>
<dbReference type="GO" id="GO:0032259">
    <property type="term" value="P:methylation"/>
    <property type="evidence" value="ECO:0007669"/>
    <property type="project" value="UniProtKB-KW"/>
</dbReference>
<accession>A0A656HBG8</accession>
<sequence>MMRFVDLFAGVGGIRLGFEQTMQELGIPHQCVLSSEIDKFAQETYALNFGEMPQGDIYGIRQFPEFDFLLAGFPCQPFSYAGKQQGFGDTRGTLFFEVERILREHQPKGFLLENVRGLTTHDKGRTFKTILQHLEALGYGVEYLLLNGSSFGIPQNRVRVYIVGVYQGKPRLSLQSDLGAADSHKFKDKLTQSSLFDSHYPLQVVRNILEPNPDRKYDCSEDFTTRLLRMVDGKAENLHGIRMIDHRNGNSIHSWELGIKGECSDDEIAFMNALIANRRKKHFGTEQDGKKLTLDQIKTFFNPPNLHSIMRGLLDKGYLKDHGGKFNPVAGNMSFEVFKFLDPDSISITLVSSDAHKLGIVHNGRIRRITPRECARLQGFPDSFILHPQDTNAYRQFGNSVSVPVIKEVLLDLFRGAGHQINRQTKSLSQAA</sequence>
<feature type="active site" evidence="6">
    <location>
        <position position="75"/>
    </location>
</feature>
<dbReference type="EC" id="2.1.1.37" evidence="8"/>
<dbReference type="RefSeq" id="WP_002708399.1">
    <property type="nucleotide sequence ID" value="NZ_JH651384.1"/>
</dbReference>
<dbReference type="Proteomes" id="UP000005317">
    <property type="component" value="Unassembled WGS sequence"/>
</dbReference>
<comment type="catalytic activity">
    <reaction evidence="5 8">
        <text>a 2'-deoxycytidine in DNA + S-adenosyl-L-methionine = a 5-methyl-2'-deoxycytidine in DNA + S-adenosyl-L-homocysteine + H(+)</text>
        <dbReference type="Rhea" id="RHEA:13681"/>
        <dbReference type="Rhea" id="RHEA-COMP:11369"/>
        <dbReference type="Rhea" id="RHEA-COMP:11370"/>
        <dbReference type="ChEBI" id="CHEBI:15378"/>
        <dbReference type="ChEBI" id="CHEBI:57856"/>
        <dbReference type="ChEBI" id="CHEBI:59789"/>
        <dbReference type="ChEBI" id="CHEBI:85452"/>
        <dbReference type="ChEBI" id="CHEBI:85454"/>
        <dbReference type="EC" id="2.1.1.37"/>
    </reaction>
</comment>
<evidence type="ECO:0000256" key="4">
    <source>
        <dbReference type="ARBA" id="ARBA00022747"/>
    </source>
</evidence>